<feature type="coiled-coil region" evidence="1">
    <location>
        <begin position="27"/>
        <end position="106"/>
    </location>
</feature>
<dbReference type="OrthoDB" id="515257at2759"/>
<gene>
    <name evidence="3" type="ORF">CHLNCDRAFT_141567</name>
</gene>
<keyword evidence="4" id="KW-1185">Reference proteome</keyword>
<accession>E1ZT52</accession>
<evidence type="ECO:0000313" key="3">
    <source>
        <dbReference type="EMBL" id="EFN51017.1"/>
    </source>
</evidence>
<keyword evidence="1" id="KW-0175">Coiled coil</keyword>
<dbReference type="EMBL" id="GL433869">
    <property type="protein sequence ID" value="EFN51017.1"/>
    <property type="molecule type" value="Genomic_DNA"/>
</dbReference>
<feature type="region of interest" description="Disordered" evidence="2">
    <location>
        <begin position="367"/>
        <end position="392"/>
    </location>
</feature>
<dbReference type="Proteomes" id="UP000008141">
    <property type="component" value="Unassembled WGS sequence"/>
</dbReference>
<dbReference type="RefSeq" id="XP_005843119.1">
    <property type="nucleotide sequence ID" value="XM_005843057.1"/>
</dbReference>
<proteinExistence type="predicted"/>
<evidence type="ECO:0000313" key="4">
    <source>
        <dbReference type="Proteomes" id="UP000008141"/>
    </source>
</evidence>
<feature type="region of interest" description="Disordered" evidence="2">
    <location>
        <begin position="226"/>
        <end position="269"/>
    </location>
</feature>
<dbReference type="KEGG" id="cvr:CHLNCDRAFT_141567"/>
<evidence type="ECO:0000256" key="1">
    <source>
        <dbReference type="SAM" id="Coils"/>
    </source>
</evidence>
<sequence length="490" mass="52228">MGKAFLVAGGAVGLDVYRASRSEQGLIAEVAEELQEAAAAERSAKLEEQAISGFEDAIKQRQQETADAQAALEEARVKLTKLVQDARRHQQAATAAEQALAAAHQQTLAAKQGISPLQHPLWYDSLLGANHLNFVVGAQAPDGAPVSFLLKAHAYEYVKHEYYLQGGEVKKMFRAMALRPGDGLKLVVSSRASGIPTTRLTVIPADRNPNAATILSQAAQQAAKREARLAAKPTLAKGGGGGSRKRKTKGEGAQEEYEWDDDSEGEGGVRPSRLRVVKRYGDEFVVGLDEAWQHAATSDDEYAPMSDYEAHSGDSSFRRRRRGGGTAVDAPAVPAANGRKGRASNGRISDEGCPLQLLAGLANDVVTPQAQQQQQQGPAAGSNGGGTAQGATPEPVALVAKRLLRDAAGTVHSAMLKIGWQPGSRSMVHISRKLSQYSAAQAENAGKLLSVDTFEVLPAECRLELTLRLQHATGRVDVLENCIMELLDIL</sequence>
<dbReference type="GeneID" id="17350462"/>
<dbReference type="AlphaFoldDB" id="E1ZT52"/>
<protein>
    <submittedName>
        <fullName evidence="3">Uncharacterized protein</fullName>
    </submittedName>
</protein>
<feature type="region of interest" description="Disordered" evidence="2">
    <location>
        <begin position="303"/>
        <end position="349"/>
    </location>
</feature>
<evidence type="ECO:0000256" key="2">
    <source>
        <dbReference type="SAM" id="MobiDB-lite"/>
    </source>
</evidence>
<dbReference type="InParanoid" id="E1ZT52"/>
<reference evidence="3 4" key="1">
    <citation type="journal article" date="2010" name="Plant Cell">
        <title>The Chlorella variabilis NC64A genome reveals adaptation to photosymbiosis, coevolution with viruses, and cryptic sex.</title>
        <authorList>
            <person name="Blanc G."/>
            <person name="Duncan G."/>
            <person name="Agarkova I."/>
            <person name="Borodovsky M."/>
            <person name="Gurnon J."/>
            <person name="Kuo A."/>
            <person name="Lindquist E."/>
            <person name="Lucas S."/>
            <person name="Pangilinan J."/>
            <person name="Polle J."/>
            <person name="Salamov A."/>
            <person name="Terry A."/>
            <person name="Yamada T."/>
            <person name="Dunigan D.D."/>
            <person name="Grigoriev I.V."/>
            <person name="Claverie J.M."/>
            <person name="Van Etten J.L."/>
        </authorList>
    </citation>
    <scope>NUCLEOTIDE SEQUENCE [LARGE SCALE GENOMIC DNA]</scope>
    <source>
        <strain evidence="3 4">NC64A</strain>
    </source>
</reference>
<feature type="compositionally biased region" description="Acidic residues" evidence="2">
    <location>
        <begin position="253"/>
        <end position="265"/>
    </location>
</feature>
<feature type="compositionally biased region" description="Low complexity" evidence="2">
    <location>
        <begin position="368"/>
        <end position="381"/>
    </location>
</feature>
<organism evidence="4">
    <name type="scientific">Chlorella variabilis</name>
    <name type="common">Green alga</name>
    <dbReference type="NCBI Taxonomy" id="554065"/>
    <lineage>
        <taxon>Eukaryota</taxon>
        <taxon>Viridiplantae</taxon>
        <taxon>Chlorophyta</taxon>
        <taxon>core chlorophytes</taxon>
        <taxon>Trebouxiophyceae</taxon>
        <taxon>Chlorellales</taxon>
        <taxon>Chlorellaceae</taxon>
        <taxon>Chlorella clade</taxon>
        <taxon>Chlorella</taxon>
    </lineage>
</organism>
<name>E1ZT52_CHLVA</name>